<dbReference type="Pfam" id="PF02654">
    <property type="entry name" value="CobS"/>
    <property type="match status" value="1"/>
</dbReference>
<evidence type="ECO:0000256" key="10">
    <source>
        <dbReference type="ARBA" id="ARBA00022692"/>
    </source>
</evidence>
<evidence type="ECO:0000313" key="20">
    <source>
        <dbReference type="EMBL" id="KZS44542.1"/>
    </source>
</evidence>
<proteinExistence type="inferred from homology"/>
<comment type="function">
    <text evidence="14 19">Joins adenosylcobinamide-GDP and alpha-ribazole to generate adenosylcobalamin (Ado-cobalamin). Also synthesizes adenosylcobalamin 5'-phosphate from adenosylcobinamide-GDP and alpha-ribazole 5'-phosphate.</text>
</comment>
<evidence type="ECO:0000256" key="8">
    <source>
        <dbReference type="ARBA" id="ARBA00022573"/>
    </source>
</evidence>
<evidence type="ECO:0000256" key="12">
    <source>
        <dbReference type="ARBA" id="ARBA00022989"/>
    </source>
</evidence>
<dbReference type="GO" id="GO:0008818">
    <property type="term" value="F:cobalamin 5'-phosphate synthase activity"/>
    <property type="evidence" value="ECO:0007669"/>
    <property type="project" value="UniProtKB-UniRule"/>
</dbReference>
<reference evidence="20" key="1">
    <citation type="journal article" date="2016" name="Genome Announc.">
        <title>Draft genomes of two strains of Paenibacillus glucanolyticus with capability to degrade lignocellulose.</title>
        <authorList>
            <person name="Mathews S.L."/>
            <person name="Pawlak J."/>
            <person name="Grunden A.M."/>
        </authorList>
    </citation>
    <scope>NUCLEOTIDE SEQUENCE [LARGE SCALE GENOMIC DNA]</scope>
    <source>
        <strain evidence="20">SLM1</strain>
    </source>
</reference>
<dbReference type="PANTHER" id="PTHR34148">
    <property type="entry name" value="ADENOSYLCOBINAMIDE-GDP RIBAZOLETRANSFERASE"/>
    <property type="match status" value="1"/>
</dbReference>
<comment type="caution">
    <text evidence="20">The sequence shown here is derived from an EMBL/GenBank/DDBJ whole genome shotgun (WGS) entry which is preliminary data.</text>
</comment>
<comment type="similarity">
    <text evidence="4 19">Belongs to the CobS family.</text>
</comment>
<name>A0A163FSH5_9BACL</name>
<evidence type="ECO:0000256" key="15">
    <source>
        <dbReference type="ARBA" id="ARBA00032605"/>
    </source>
</evidence>
<evidence type="ECO:0000256" key="3">
    <source>
        <dbReference type="ARBA" id="ARBA00004663"/>
    </source>
</evidence>
<evidence type="ECO:0000256" key="17">
    <source>
        <dbReference type="ARBA" id="ARBA00048623"/>
    </source>
</evidence>
<feature type="transmembrane region" description="Helical" evidence="19">
    <location>
        <begin position="213"/>
        <end position="231"/>
    </location>
</feature>
<dbReference type="PANTHER" id="PTHR34148:SF1">
    <property type="entry name" value="ADENOSYLCOBINAMIDE-GDP RIBAZOLETRANSFERASE"/>
    <property type="match status" value="1"/>
</dbReference>
<dbReference type="GO" id="GO:0009236">
    <property type="term" value="P:cobalamin biosynthetic process"/>
    <property type="evidence" value="ECO:0007669"/>
    <property type="project" value="UniProtKB-UniRule"/>
</dbReference>
<evidence type="ECO:0000256" key="19">
    <source>
        <dbReference type="HAMAP-Rule" id="MF_00719"/>
    </source>
</evidence>
<protein>
    <recommendedName>
        <fullName evidence="6 19">Adenosylcobinamide-GDP ribazoletransferase</fullName>
        <ecNumber evidence="5 19">2.7.8.26</ecNumber>
    </recommendedName>
    <alternativeName>
        <fullName evidence="16 19">Cobalamin synthase</fullName>
    </alternativeName>
    <alternativeName>
        <fullName evidence="15 19">Cobalamin-5'-phosphate synthase</fullName>
    </alternativeName>
</protein>
<keyword evidence="11 19" id="KW-0460">Magnesium</keyword>
<dbReference type="InterPro" id="IPR003805">
    <property type="entry name" value="CobS"/>
</dbReference>
<evidence type="ECO:0000256" key="4">
    <source>
        <dbReference type="ARBA" id="ARBA00010561"/>
    </source>
</evidence>
<dbReference type="STRING" id="59843.A3958_03575"/>
<evidence type="ECO:0000256" key="2">
    <source>
        <dbReference type="ARBA" id="ARBA00004651"/>
    </source>
</evidence>
<dbReference type="GO" id="GO:0005886">
    <property type="term" value="C:plasma membrane"/>
    <property type="evidence" value="ECO:0007669"/>
    <property type="project" value="UniProtKB-SubCell"/>
</dbReference>
<feature type="transmembrane region" description="Helical" evidence="19">
    <location>
        <begin position="251"/>
        <end position="270"/>
    </location>
</feature>
<dbReference type="GO" id="GO:0051073">
    <property type="term" value="F:adenosylcobinamide-GDP ribazoletransferase activity"/>
    <property type="evidence" value="ECO:0007669"/>
    <property type="project" value="UniProtKB-UniRule"/>
</dbReference>
<feature type="transmembrane region" description="Helical" evidence="19">
    <location>
        <begin position="188"/>
        <end position="206"/>
    </location>
</feature>
<evidence type="ECO:0000256" key="14">
    <source>
        <dbReference type="ARBA" id="ARBA00025228"/>
    </source>
</evidence>
<keyword evidence="21" id="KW-1185">Reference proteome</keyword>
<evidence type="ECO:0000256" key="6">
    <source>
        <dbReference type="ARBA" id="ARBA00015850"/>
    </source>
</evidence>
<dbReference type="HAMAP" id="MF_00719">
    <property type="entry name" value="CobS"/>
    <property type="match status" value="1"/>
</dbReference>
<dbReference type="Proteomes" id="UP000076796">
    <property type="component" value="Unassembled WGS sequence"/>
</dbReference>
<feature type="transmembrane region" description="Helical" evidence="19">
    <location>
        <begin position="38"/>
        <end position="60"/>
    </location>
</feature>
<dbReference type="AlphaFoldDB" id="A0A163FSH5"/>
<keyword evidence="8 19" id="KW-0169">Cobalamin biosynthesis</keyword>
<organism evidence="20 21">
    <name type="scientific">Paenibacillus glucanolyticus</name>
    <dbReference type="NCBI Taxonomy" id="59843"/>
    <lineage>
        <taxon>Bacteria</taxon>
        <taxon>Bacillati</taxon>
        <taxon>Bacillota</taxon>
        <taxon>Bacilli</taxon>
        <taxon>Bacillales</taxon>
        <taxon>Paenibacillaceae</taxon>
        <taxon>Paenibacillus</taxon>
    </lineage>
</organism>
<evidence type="ECO:0000256" key="16">
    <source>
        <dbReference type="ARBA" id="ARBA00032853"/>
    </source>
</evidence>
<dbReference type="NCBIfam" id="TIGR00317">
    <property type="entry name" value="cobS"/>
    <property type="match status" value="1"/>
</dbReference>
<keyword evidence="10 19" id="KW-0812">Transmembrane</keyword>
<evidence type="ECO:0000256" key="18">
    <source>
        <dbReference type="ARBA" id="ARBA00049504"/>
    </source>
</evidence>
<comment type="cofactor">
    <cofactor evidence="1 19">
        <name>Mg(2+)</name>
        <dbReference type="ChEBI" id="CHEBI:18420"/>
    </cofactor>
</comment>
<feature type="transmembrane region" description="Helical" evidence="19">
    <location>
        <begin position="110"/>
        <end position="132"/>
    </location>
</feature>
<evidence type="ECO:0000256" key="9">
    <source>
        <dbReference type="ARBA" id="ARBA00022679"/>
    </source>
</evidence>
<comment type="catalytic activity">
    <reaction evidence="17 19">
        <text>alpha-ribazole + adenosylcob(III)inamide-GDP = adenosylcob(III)alamin + GMP + H(+)</text>
        <dbReference type="Rhea" id="RHEA:16049"/>
        <dbReference type="ChEBI" id="CHEBI:10329"/>
        <dbReference type="ChEBI" id="CHEBI:15378"/>
        <dbReference type="ChEBI" id="CHEBI:18408"/>
        <dbReference type="ChEBI" id="CHEBI:58115"/>
        <dbReference type="ChEBI" id="CHEBI:60487"/>
        <dbReference type="EC" id="2.7.8.26"/>
    </reaction>
</comment>
<comment type="subcellular location">
    <subcellularLocation>
        <location evidence="2 19">Cell membrane</location>
        <topology evidence="2 19">Multi-pass membrane protein</topology>
    </subcellularLocation>
</comment>
<comment type="catalytic activity">
    <reaction evidence="18 19">
        <text>alpha-ribazole 5'-phosphate + adenosylcob(III)inamide-GDP = adenosylcob(III)alamin 5'-phosphate + GMP + H(+)</text>
        <dbReference type="Rhea" id="RHEA:23560"/>
        <dbReference type="ChEBI" id="CHEBI:15378"/>
        <dbReference type="ChEBI" id="CHEBI:57918"/>
        <dbReference type="ChEBI" id="CHEBI:58115"/>
        <dbReference type="ChEBI" id="CHEBI:60487"/>
        <dbReference type="ChEBI" id="CHEBI:60493"/>
        <dbReference type="EC" id="2.7.8.26"/>
    </reaction>
</comment>
<keyword evidence="9 19" id="KW-0808">Transferase</keyword>
<evidence type="ECO:0000256" key="13">
    <source>
        <dbReference type="ARBA" id="ARBA00023136"/>
    </source>
</evidence>
<keyword evidence="13 19" id="KW-0472">Membrane</keyword>
<accession>A0A163FSH5</accession>
<evidence type="ECO:0000256" key="11">
    <source>
        <dbReference type="ARBA" id="ARBA00022842"/>
    </source>
</evidence>
<dbReference type="EC" id="2.7.8.26" evidence="5 19"/>
<feature type="transmembrane region" description="Helical" evidence="19">
    <location>
        <begin position="67"/>
        <end position="86"/>
    </location>
</feature>
<evidence type="ECO:0000256" key="7">
    <source>
        <dbReference type="ARBA" id="ARBA00022475"/>
    </source>
</evidence>
<evidence type="ECO:0000256" key="5">
    <source>
        <dbReference type="ARBA" id="ARBA00013200"/>
    </source>
</evidence>
<evidence type="ECO:0000313" key="21">
    <source>
        <dbReference type="Proteomes" id="UP000076796"/>
    </source>
</evidence>
<keyword evidence="7 19" id="KW-1003">Cell membrane</keyword>
<dbReference type="GeneID" id="97553767"/>
<dbReference type="OrthoDB" id="9794626at2"/>
<evidence type="ECO:0000256" key="1">
    <source>
        <dbReference type="ARBA" id="ARBA00001946"/>
    </source>
</evidence>
<comment type="pathway">
    <text evidence="3 19">Cofactor biosynthesis; adenosylcobalamin biosynthesis; adenosylcobalamin from cob(II)yrinate a,c-diamide: step 7/7.</text>
</comment>
<gene>
    <name evidence="19" type="primary">cobS</name>
    <name evidence="20" type="ORF">AWU65_31310</name>
</gene>
<dbReference type="EMBL" id="LWMH01000002">
    <property type="protein sequence ID" value="KZS44542.1"/>
    <property type="molecule type" value="Genomic_DNA"/>
</dbReference>
<dbReference type="RefSeq" id="WP_063480455.1">
    <property type="nucleotide sequence ID" value="NZ_CP147845.1"/>
</dbReference>
<keyword evidence="12 19" id="KW-1133">Transmembrane helix</keyword>
<sequence length="273" mass="29988">MSKMIQAAAAAFQFLSRLPVRREIPFTPEVQQRSVVFYPWVGAVIGLIVVGLGTGLSFVLPSFPAAVILLIVWVALTGGLHLDGWMDSADALLSHRSRERMLEIMKDSRVGAMGVMACMLLLLLKAALIMSVWDLSEGAWKQEAWLLVLAPVWSRWFMVHAMYRWPMARGSEGLAALFHGLTAGRRRLAGSMAALLTVVIIGLQWVMADTADYWLLGIGGLFFIPFISWAIGTVTAERMSQRLGGLTGDTYGALNELIEAVVLIFVVLLLKLT</sequence>
<dbReference type="UniPathway" id="UPA00148">
    <property type="reaction ID" value="UER00238"/>
</dbReference>